<evidence type="ECO:0000313" key="3">
    <source>
        <dbReference type="Proteomes" id="UP001176521"/>
    </source>
</evidence>
<evidence type="ECO:0000256" key="1">
    <source>
        <dbReference type="SAM" id="MobiDB-lite"/>
    </source>
</evidence>
<accession>A0AAN6GAP1</accession>
<feature type="compositionally biased region" description="Low complexity" evidence="1">
    <location>
        <begin position="300"/>
        <end position="312"/>
    </location>
</feature>
<dbReference type="AlphaFoldDB" id="A0AAN6GAP1"/>
<protein>
    <recommendedName>
        <fullName evidence="4">CCD97-like C-terminal domain-containing protein</fullName>
    </recommendedName>
</protein>
<evidence type="ECO:0008006" key="4">
    <source>
        <dbReference type="Google" id="ProtNLM"/>
    </source>
</evidence>
<organism evidence="2 3">
    <name type="scientific">Tilletia horrida</name>
    <dbReference type="NCBI Taxonomy" id="155126"/>
    <lineage>
        <taxon>Eukaryota</taxon>
        <taxon>Fungi</taxon>
        <taxon>Dikarya</taxon>
        <taxon>Basidiomycota</taxon>
        <taxon>Ustilaginomycotina</taxon>
        <taxon>Exobasidiomycetes</taxon>
        <taxon>Tilletiales</taxon>
        <taxon>Tilletiaceae</taxon>
        <taxon>Tilletia</taxon>
    </lineage>
</organism>
<feature type="region of interest" description="Disordered" evidence="1">
    <location>
        <begin position="110"/>
        <end position="160"/>
    </location>
</feature>
<feature type="compositionally biased region" description="Basic and acidic residues" evidence="1">
    <location>
        <begin position="112"/>
        <end position="136"/>
    </location>
</feature>
<name>A0AAN6GAP1_9BASI</name>
<keyword evidence="3" id="KW-1185">Reference proteome</keyword>
<feature type="compositionally biased region" description="Basic and acidic residues" evidence="1">
    <location>
        <begin position="280"/>
        <end position="296"/>
    </location>
</feature>
<feature type="region of interest" description="Disordered" evidence="1">
    <location>
        <begin position="177"/>
        <end position="243"/>
    </location>
</feature>
<dbReference type="Proteomes" id="UP001176521">
    <property type="component" value="Unassembled WGS sequence"/>
</dbReference>
<feature type="compositionally biased region" description="Acidic residues" evidence="1">
    <location>
        <begin position="315"/>
        <end position="328"/>
    </location>
</feature>
<sequence length="328" mass="35801">MESEDVDKIVAWLAHASSSSSASLDATRARLKASLLASSLEFLNTHLHQLPPPLLALLPLSPEERGRNRTIATRRREYARLHAPEELSGAGSKDRLGGLWARYSEGQSSVLRVEEERERRARRRQREEDVARRRGAETGAGAGTSIGKGKARQEGSSEQLADPVDLVGIAEARHPSLGEYLDGADDPRAAAAEAGPSDHQDGNNDISNIVEEDSDDEDDEEEEAAEFADAVHDEQGRSRAAPSATGDIAISAFERHAVALFVAGTDPTLPRSLYDAVDFDERWDRQEQDSQRDDAPSRAGPGRQGRSGSMRGMTDEDAYFLEDDDEDD</sequence>
<gene>
    <name evidence="2" type="ORF">OC842_003730</name>
</gene>
<feature type="compositionally biased region" description="Acidic residues" evidence="1">
    <location>
        <begin position="210"/>
        <end position="226"/>
    </location>
</feature>
<proteinExistence type="predicted"/>
<comment type="caution">
    <text evidence="2">The sequence shown here is derived from an EMBL/GenBank/DDBJ whole genome shotgun (WGS) entry which is preliminary data.</text>
</comment>
<evidence type="ECO:0000313" key="2">
    <source>
        <dbReference type="EMBL" id="KAK0531086.1"/>
    </source>
</evidence>
<feature type="region of interest" description="Disordered" evidence="1">
    <location>
        <begin position="280"/>
        <end position="328"/>
    </location>
</feature>
<reference evidence="2" key="1">
    <citation type="journal article" date="2023" name="PhytoFront">
        <title>Draft Genome Resources of Seven Strains of Tilletia horrida, Causal Agent of Kernel Smut of Rice.</title>
        <authorList>
            <person name="Khanal S."/>
            <person name="Antony Babu S."/>
            <person name="Zhou X.G."/>
        </authorList>
    </citation>
    <scope>NUCLEOTIDE SEQUENCE</scope>
    <source>
        <strain evidence="2">TX3</strain>
    </source>
</reference>
<dbReference type="EMBL" id="JAPDMQ010000196">
    <property type="protein sequence ID" value="KAK0531086.1"/>
    <property type="molecule type" value="Genomic_DNA"/>
</dbReference>